<dbReference type="InterPro" id="IPR013273">
    <property type="entry name" value="ADAMTS/ADAMTS-like"/>
</dbReference>
<dbReference type="Pfam" id="PF19236">
    <property type="entry name" value="ADAMTS_CR_3"/>
    <property type="match status" value="1"/>
</dbReference>
<keyword evidence="10" id="KW-1185">Reference proteome</keyword>
<dbReference type="PRINTS" id="PR01857">
    <property type="entry name" value="ADAMTSFAMILY"/>
</dbReference>
<dbReference type="EMBL" id="JAROKS010000012">
    <property type="protein sequence ID" value="KAK1798571.1"/>
    <property type="molecule type" value="Genomic_DNA"/>
</dbReference>
<evidence type="ECO:0000259" key="8">
    <source>
        <dbReference type="PROSITE" id="PS50900"/>
    </source>
</evidence>
<dbReference type="SUPFAM" id="SSF82895">
    <property type="entry name" value="TSP-1 type 1 repeat"/>
    <property type="match status" value="11"/>
</dbReference>
<dbReference type="InterPro" id="IPR036383">
    <property type="entry name" value="TSP1_rpt_sf"/>
</dbReference>
<dbReference type="PROSITE" id="PS50900">
    <property type="entry name" value="PLAC"/>
    <property type="match status" value="1"/>
</dbReference>
<dbReference type="SMART" id="SM00209">
    <property type="entry name" value="TSP1"/>
    <property type="match status" value="12"/>
</dbReference>
<dbReference type="InterPro" id="IPR013098">
    <property type="entry name" value="Ig_I-set"/>
</dbReference>
<feature type="compositionally biased region" description="Gly residues" evidence="6">
    <location>
        <begin position="1445"/>
        <end position="1454"/>
    </location>
</feature>
<organism evidence="9 10">
    <name type="scientific">Electrophorus voltai</name>
    <dbReference type="NCBI Taxonomy" id="2609070"/>
    <lineage>
        <taxon>Eukaryota</taxon>
        <taxon>Metazoa</taxon>
        <taxon>Chordata</taxon>
        <taxon>Craniata</taxon>
        <taxon>Vertebrata</taxon>
        <taxon>Euteleostomi</taxon>
        <taxon>Actinopterygii</taxon>
        <taxon>Neopterygii</taxon>
        <taxon>Teleostei</taxon>
        <taxon>Ostariophysi</taxon>
        <taxon>Gymnotiformes</taxon>
        <taxon>Gymnotoidei</taxon>
        <taxon>Gymnotidae</taxon>
        <taxon>Electrophorus</taxon>
    </lineage>
</organism>
<comment type="caution">
    <text evidence="9">The sequence shown here is derived from an EMBL/GenBank/DDBJ whole genome shotgun (WGS) entry which is preliminary data.</text>
</comment>
<feature type="domain" description="Ig-like" evidence="7">
    <location>
        <begin position="1584"/>
        <end position="1685"/>
    </location>
</feature>
<dbReference type="FunFam" id="2.20.100.10:FF:000009">
    <property type="entry name" value="ADAMTS-like protein 3 isoform A"/>
    <property type="match status" value="1"/>
</dbReference>
<feature type="compositionally biased region" description="Basic and acidic residues" evidence="6">
    <location>
        <begin position="213"/>
        <end position="225"/>
    </location>
</feature>
<dbReference type="InterPro" id="IPR010909">
    <property type="entry name" value="PLAC"/>
</dbReference>
<feature type="domain" description="PLAC" evidence="8">
    <location>
        <begin position="2034"/>
        <end position="2071"/>
    </location>
</feature>
<protein>
    <recommendedName>
        <fullName evidence="11">ADAMTS-like protein 3</fullName>
    </recommendedName>
</protein>
<keyword evidence="2" id="KW-0964">Secreted</keyword>
<dbReference type="InterPro" id="IPR013783">
    <property type="entry name" value="Ig-like_fold"/>
</dbReference>
<proteinExistence type="predicted"/>
<feature type="compositionally biased region" description="Basic and acidic residues" evidence="6">
    <location>
        <begin position="1309"/>
        <end position="1319"/>
    </location>
</feature>
<dbReference type="FunFam" id="2.20.100.10:FF:000005">
    <property type="entry name" value="ADAM metallopeptidase with thrombospondin type 1 motif 9"/>
    <property type="match status" value="1"/>
</dbReference>
<dbReference type="Pfam" id="PF07679">
    <property type="entry name" value="I-set"/>
    <property type="match status" value="1"/>
</dbReference>
<dbReference type="Proteomes" id="UP001239994">
    <property type="component" value="Unassembled WGS sequence"/>
</dbReference>
<name>A0AAD9DYC6_9TELE</name>
<feature type="region of interest" description="Disordered" evidence="6">
    <location>
        <begin position="252"/>
        <end position="271"/>
    </location>
</feature>
<dbReference type="Gene3D" id="2.60.120.830">
    <property type="match status" value="1"/>
</dbReference>
<evidence type="ECO:0000259" key="7">
    <source>
        <dbReference type="PROSITE" id="PS50835"/>
    </source>
</evidence>
<sequence>MGGSSGLGCVLRKDCRPTPGSAFWPRRSWSGAWRSQLQICLSCSRAAPAEQGRVTLCDAERSAADLFSLAAAAPSALLGRGPVIEAHHPHRRGLHAQMWSGKMAGTLGDRGVTALVPVGAGPPTPYAGVSMEGQLSPAQTRALTFNALAQAFVSRIHTLPHRNHHPFGILTCTLQGVTSKKGRSRFHSALVAKVTRFHTIGTLSLPPRSHRPVSREGGKSDRDSGSHRLSPFFFAVFPVRLSLSLPQKAKGHCQRDAENSLSDPRNGGEGHTIMRARRITSQKQEEKGFTLLISAFILLCRNCKGRNIRYKTCSNTEKESLCIESKNGDIVLSEAVLCTKLRKRVSRVSAMLRFMSSGRLRNVCSSNQDCPPESGDFRAQQCSAHNDIKYQGQTYEWIPASYDAVLLCALRCQARGKSLVVELAPKVLDGTRCRAESLDMCINGVCQEVGCDRQLGSTAKEDNCGVCGGDGSTCRPVRGQALPHVSPEEPIKTVIEVPLGSRGLRLTAKGPDIIGLPYSSLCSSLFFTFQVSKAPDLSGFLRGSSSEGGAELSGRTKGTGQNCGQNCSVIEAHTASGKKEEVEFSSAGSYVLANSTVDFQRGNERQALRSQGPLSADLTIKLKYAAPKDTVLQYMFYQPIRYQWRETDFFPCSVTCGGGYQLNSADCVDIRSNRSVPEHHCHSYPENTKPKPKLKECNMDPCLESDGFKEVMPYDHFQPLPRWEQNPWTSCSVSCSGGSQERSVVCVEEDIQGQVVQVEEWKCTHSPRPSTQQSCNPFDCPKWVAMEWSQCTVTCGRGLRYRVVLCIDHRGQHTGGCSSSLKPHIKEDCLVPVACYKPRESVPVEAKLPWLKQAQELEETRIAREEPTFVPGPWSACSMSCGVGLQKRPVRCKVLLSFTQAEVDLPDEECDEQKPPLQRACSLGPCPGAPTSPRWPLETQPSAPQQGYLWQYSSFSACSASCAVGSQTALVQCVRAEGLGVVDDAVCDDSVRPPAMVRICNPQPCPARWEVSDWNQCSVSCGVGLQTRSVSCVRPVGGNRTELVGGPKCQGTPPSELQACNKVDCPPHWETEEWQQCSRSCGGGTQWRKVYCRQRQAEGSYRRLPDGRCDGMKPATHRPCAHTHCLQPHLEGGEWSKCSVTCGKGVQRREPVCRRLTTSGQLVTLDTSACSGLPPPPLIRSCRMSPCSKHKFSKKQCPRVLGLKRIYIQTRQEKRLSFTVGGRAYLLPKTSVIIKCPVRHFPKAQIHWDKDGIDLRSSKRLSVTRSGALRIYSLEAGDIGQYRCWANQDSDIFILKLIGHDNRLLEHPEEKRLGKEKSHSSSKTFLNKEGGYGKCRGPEETPPLKKTQKPAQSWMQKNELYIDESRPKGPADPADLENHHVASSPASDVLLTGASGAFTLELAQFEELVRNISQLAESGDVTDDLASLLIGKLMEEMAVARASAGDGGATQEGSEGGRPDRTPNSSERSRDKGPKSRPVIARHGQSSSMMSFQRDLRVGVGRTTYVTNATRSLTLLCSAQGVPPPTVTWTKDGLPLPNRALWDSSGGLHIASPGARDVGIYRCTASNEIGSDSEMTRVLLAYSPAIAASSRNVSDLHSYSLKVAVGGRISARVGANLTLQCPATGVPAPNVSWRRLEGALGTGASPLLDGSLLLRDLSPHDYGTYTCVAANPIGKAAASSALRVAGPTVAASEEPASALKETNRKRVLMASRIGTSIAVRPGDILRIGCPVAPSHRKPIKWTYQNQTLKQVAGLHHRLLVGGRVLEVNTLGGMFDGRYGCQTSANDQPLSAWIHVLPQAFEWRFTGWSACSASCGNRGFQTRQSRCVSADGQDTPPSSCQNLPSPGPWPRPCNLRNCPASWASTVWSKCSTACGRGFRQRQVSCQRLEAAGSMRVLPAAACEGIPRPANREPCSSDICAEWIASRWGQCSGRCLSPAVATQSRTVSCRHLNGSNSTSTCDPKERPASVRNCTSEMCDVLWRALPWRPCTVACGSGFQSRKVECVHRHNNKTLPDRQCTWQRRPVTWQHCNVTSCGNECKDTTHYCTVVKRLRLCPVEPYRQRCCRSCAEDSAAT</sequence>
<dbReference type="Pfam" id="PF19030">
    <property type="entry name" value="TSP1_ADAMTS"/>
    <property type="match status" value="12"/>
</dbReference>
<dbReference type="CDD" id="cd00096">
    <property type="entry name" value="Ig"/>
    <property type="match status" value="1"/>
</dbReference>
<evidence type="ECO:0000256" key="6">
    <source>
        <dbReference type="SAM" id="MobiDB-lite"/>
    </source>
</evidence>
<gene>
    <name evidence="9" type="ORF">P4O66_006861</name>
</gene>
<dbReference type="GO" id="GO:0030198">
    <property type="term" value="P:extracellular matrix organization"/>
    <property type="evidence" value="ECO:0007669"/>
    <property type="project" value="InterPro"/>
</dbReference>
<dbReference type="Gene3D" id="2.60.40.10">
    <property type="entry name" value="Immunoglobulins"/>
    <property type="match status" value="3"/>
</dbReference>
<comment type="subcellular location">
    <subcellularLocation>
        <location evidence="1">Secreted</location>
    </subcellularLocation>
</comment>
<dbReference type="GO" id="GO:0005576">
    <property type="term" value="C:extracellular region"/>
    <property type="evidence" value="ECO:0007669"/>
    <property type="project" value="UniProtKB-SubCell"/>
</dbReference>
<dbReference type="Pfam" id="PF08686">
    <property type="entry name" value="PLAC"/>
    <property type="match status" value="1"/>
</dbReference>
<evidence type="ECO:0000256" key="4">
    <source>
        <dbReference type="ARBA" id="ARBA00022737"/>
    </source>
</evidence>
<dbReference type="InterPro" id="IPR045371">
    <property type="entry name" value="ADAMTS_CR_3"/>
</dbReference>
<dbReference type="Pfam" id="PF13927">
    <property type="entry name" value="Ig_3"/>
    <property type="match status" value="2"/>
</dbReference>
<feature type="domain" description="Ig-like" evidence="7">
    <location>
        <begin position="1474"/>
        <end position="1581"/>
    </location>
</feature>
<dbReference type="Gene3D" id="2.20.100.10">
    <property type="entry name" value="Thrombospondin type-1 (TSP1) repeat"/>
    <property type="match status" value="11"/>
</dbReference>
<feature type="region of interest" description="Disordered" evidence="6">
    <location>
        <begin position="1309"/>
        <end position="1353"/>
    </location>
</feature>
<evidence type="ECO:0000313" key="9">
    <source>
        <dbReference type="EMBL" id="KAK1798571.1"/>
    </source>
</evidence>
<dbReference type="PANTHER" id="PTHR13723">
    <property type="entry name" value="ADAMTS A DISINTEGRIN AND METALLOPROTEASE WITH THROMBOSPONDIN MOTIFS PROTEASE"/>
    <property type="match status" value="1"/>
</dbReference>
<dbReference type="InterPro" id="IPR003599">
    <property type="entry name" value="Ig_sub"/>
</dbReference>
<feature type="compositionally biased region" description="Basic and acidic residues" evidence="6">
    <location>
        <begin position="1455"/>
        <end position="1474"/>
    </location>
</feature>
<keyword evidence="3" id="KW-0732">Signal</keyword>
<dbReference type="PROSITE" id="PS50835">
    <property type="entry name" value="IG_LIKE"/>
    <property type="match status" value="3"/>
</dbReference>
<dbReference type="InterPro" id="IPR003598">
    <property type="entry name" value="Ig_sub2"/>
</dbReference>
<evidence type="ECO:0000256" key="2">
    <source>
        <dbReference type="ARBA" id="ARBA00022525"/>
    </source>
</evidence>
<dbReference type="PANTHER" id="PTHR13723:SF169">
    <property type="entry name" value="ADAMTS-LIKE PROTEIN 3"/>
    <property type="match status" value="1"/>
</dbReference>
<keyword evidence="4" id="KW-0677">Repeat</keyword>
<dbReference type="InterPro" id="IPR050439">
    <property type="entry name" value="ADAMTS_ADAMTS-like"/>
</dbReference>
<evidence type="ECO:0000313" key="10">
    <source>
        <dbReference type="Proteomes" id="UP001239994"/>
    </source>
</evidence>
<dbReference type="InterPro" id="IPR000884">
    <property type="entry name" value="TSP1_rpt"/>
</dbReference>
<reference evidence="9" key="1">
    <citation type="submission" date="2023-03" db="EMBL/GenBank/DDBJ databases">
        <title>Electrophorus voltai genome.</title>
        <authorList>
            <person name="Bian C."/>
        </authorList>
    </citation>
    <scope>NUCLEOTIDE SEQUENCE</scope>
    <source>
        <strain evidence="9">CB-2022</strain>
        <tissue evidence="9">Muscle</tissue>
    </source>
</reference>
<evidence type="ECO:0000256" key="5">
    <source>
        <dbReference type="ARBA" id="ARBA00023157"/>
    </source>
</evidence>
<dbReference type="InterPro" id="IPR007110">
    <property type="entry name" value="Ig-like_dom"/>
</dbReference>
<keyword evidence="5" id="KW-1015">Disulfide bond</keyword>
<dbReference type="SMART" id="SM00408">
    <property type="entry name" value="IGc2"/>
    <property type="match status" value="4"/>
</dbReference>
<dbReference type="InterPro" id="IPR036179">
    <property type="entry name" value="Ig-like_dom_sf"/>
</dbReference>
<evidence type="ECO:0008006" key="11">
    <source>
        <dbReference type="Google" id="ProtNLM"/>
    </source>
</evidence>
<feature type="domain" description="Ig-like" evidence="7">
    <location>
        <begin position="1198"/>
        <end position="1284"/>
    </location>
</feature>
<feature type="region of interest" description="Disordered" evidence="6">
    <location>
        <begin position="1441"/>
        <end position="1492"/>
    </location>
</feature>
<dbReference type="SMART" id="SM00409">
    <property type="entry name" value="IG"/>
    <property type="match status" value="4"/>
</dbReference>
<evidence type="ECO:0000256" key="1">
    <source>
        <dbReference type="ARBA" id="ARBA00004613"/>
    </source>
</evidence>
<feature type="region of interest" description="Disordered" evidence="6">
    <location>
        <begin position="203"/>
        <end position="225"/>
    </location>
</feature>
<dbReference type="SUPFAM" id="SSF48726">
    <property type="entry name" value="Immunoglobulin"/>
    <property type="match status" value="3"/>
</dbReference>
<evidence type="ECO:0000256" key="3">
    <source>
        <dbReference type="ARBA" id="ARBA00022729"/>
    </source>
</evidence>
<accession>A0AAD9DYC6</accession>
<dbReference type="GO" id="GO:0031012">
    <property type="term" value="C:extracellular matrix"/>
    <property type="evidence" value="ECO:0007669"/>
    <property type="project" value="TreeGrafter"/>
</dbReference>
<dbReference type="PROSITE" id="PS50092">
    <property type="entry name" value="TSP1"/>
    <property type="match status" value="10"/>
</dbReference>